<dbReference type="GO" id="GO:0016301">
    <property type="term" value="F:kinase activity"/>
    <property type="evidence" value="ECO:0007669"/>
    <property type="project" value="UniProtKB-KW"/>
</dbReference>
<dbReference type="Proteomes" id="UP000278085">
    <property type="component" value="Unassembled WGS sequence"/>
</dbReference>
<protein>
    <submittedName>
        <fullName evidence="1">Shikimate kinase</fullName>
    </submittedName>
</protein>
<comment type="caution">
    <text evidence="1">The sequence shown here is derived from an EMBL/GenBank/DDBJ whole genome shotgun (WGS) entry which is preliminary data.</text>
</comment>
<proteinExistence type="predicted"/>
<organism evidence="1 2">
    <name type="scientific">Massilia atriviolacea</name>
    <dbReference type="NCBI Taxonomy" id="2495579"/>
    <lineage>
        <taxon>Bacteria</taxon>
        <taxon>Pseudomonadati</taxon>
        <taxon>Pseudomonadota</taxon>
        <taxon>Betaproteobacteria</taxon>
        <taxon>Burkholderiales</taxon>
        <taxon>Oxalobacteraceae</taxon>
        <taxon>Telluria group</taxon>
        <taxon>Massilia</taxon>
    </lineage>
</organism>
<keyword evidence="1" id="KW-0808">Transferase</keyword>
<reference evidence="1 2" key="1">
    <citation type="submission" date="2018-12" db="EMBL/GenBank/DDBJ databases">
        <authorList>
            <person name="Yang E."/>
        </authorList>
    </citation>
    <scope>NUCLEOTIDE SEQUENCE [LARGE SCALE GENOMIC DNA]</scope>
    <source>
        <strain evidence="1 2">SOD</strain>
    </source>
</reference>
<dbReference type="OrthoDB" id="5296079at2"/>
<dbReference type="AlphaFoldDB" id="A0A430HKV2"/>
<dbReference type="InterPro" id="IPR027417">
    <property type="entry name" value="P-loop_NTPase"/>
</dbReference>
<keyword evidence="1" id="KW-0418">Kinase</keyword>
<name>A0A430HKV2_9BURK</name>
<evidence type="ECO:0000313" key="2">
    <source>
        <dbReference type="Proteomes" id="UP000278085"/>
    </source>
</evidence>
<accession>A0A430HKV2</accession>
<dbReference type="PANTHER" id="PTHR37816:SF2">
    <property type="entry name" value="DNA TOPOLOGY MODULATION PROTEIN FLAR-RELATED PROTEIN"/>
    <property type="match status" value="1"/>
</dbReference>
<sequence length="162" mass="18277">MRVLIMGNSGSGKSWRARELAAQHQLIHLDLDTIYWTPGAVAVARPAYAVLADLYGFVRSHTDWVVEGCYGDLIEKALPFCTQLVFINPGKDACMANNAQRPWEPHKYASKEEQDSMLPYLMKWVGEYDVRDDTCSYAFHRRVYDAFQGAKREDAPLSGDAA</sequence>
<dbReference type="RefSeq" id="WP_126074760.1">
    <property type="nucleotide sequence ID" value="NZ_CP051166.1"/>
</dbReference>
<dbReference type="EMBL" id="RXLQ01000007">
    <property type="protein sequence ID" value="RSZ58187.1"/>
    <property type="molecule type" value="Genomic_DNA"/>
</dbReference>
<dbReference type="PANTHER" id="PTHR37816">
    <property type="entry name" value="YALI0E33011P"/>
    <property type="match status" value="1"/>
</dbReference>
<dbReference type="InterPro" id="IPR052922">
    <property type="entry name" value="Cytidylate_Kinase-2"/>
</dbReference>
<evidence type="ECO:0000313" key="1">
    <source>
        <dbReference type="EMBL" id="RSZ58187.1"/>
    </source>
</evidence>
<dbReference type="Gene3D" id="3.40.50.300">
    <property type="entry name" value="P-loop containing nucleotide triphosphate hydrolases"/>
    <property type="match status" value="1"/>
</dbReference>
<gene>
    <name evidence="1" type="ORF">EJB06_14560</name>
</gene>
<keyword evidence="2" id="KW-1185">Reference proteome</keyword>
<dbReference type="SUPFAM" id="SSF52540">
    <property type="entry name" value="P-loop containing nucleoside triphosphate hydrolases"/>
    <property type="match status" value="1"/>
</dbReference>